<dbReference type="RefSeq" id="WP_014184517.1">
    <property type="nucleotide sequence ID" value="NC_016584.1"/>
</dbReference>
<dbReference type="Proteomes" id="UP000006346">
    <property type="component" value="Chromosome"/>
</dbReference>
<reference evidence="2" key="1">
    <citation type="submission" date="2011-11" db="EMBL/GenBank/DDBJ databases">
        <title>Complete sequence of Desulfosporosinus orientis DSM 765.</title>
        <authorList>
            <person name="Lucas S."/>
            <person name="Han J."/>
            <person name="Lapidus A."/>
            <person name="Cheng J.-F."/>
            <person name="Goodwin L."/>
            <person name="Pitluck S."/>
            <person name="Peters L."/>
            <person name="Ovchinnikova G."/>
            <person name="Teshima H."/>
            <person name="Detter J.C."/>
            <person name="Han C."/>
            <person name="Tapia R."/>
            <person name="Land M."/>
            <person name="Hauser L."/>
            <person name="Kyrpides N."/>
            <person name="Ivanova N."/>
            <person name="Pagani I."/>
            <person name="Pester M."/>
            <person name="Spring S."/>
            <person name="Ollivier B."/>
            <person name="Rattei T."/>
            <person name="Klenk H.-P."/>
            <person name="Wagner M."/>
            <person name="Loy A."/>
            <person name="Woyke T."/>
        </authorList>
    </citation>
    <scope>NUCLEOTIDE SEQUENCE [LARGE SCALE GENOMIC DNA]</scope>
    <source>
        <strain evidence="2">ATCC 19365 / DSM 765 / NCIMB 8382 / VKM B-1628</strain>
    </source>
</reference>
<dbReference type="EMBL" id="CP003108">
    <property type="protein sequence ID" value="AET67702.1"/>
    <property type="molecule type" value="Genomic_DNA"/>
</dbReference>
<dbReference type="STRING" id="768706.Desor_2094"/>
<proteinExistence type="predicted"/>
<name>G7W640_DESOD</name>
<sequence>MRKKILLILALCAVLFISLTVGTLSNYTSVTSFGTTVYPDVKK</sequence>
<protein>
    <submittedName>
        <fullName evidence="1">Uncharacterized protein</fullName>
    </submittedName>
</protein>
<organism evidence="1 2">
    <name type="scientific">Desulfosporosinus orientis (strain ATCC 19365 / DSM 765 / NCIMB 8382 / VKM B-1628 / Singapore I)</name>
    <name type="common">Desulfotomaculum orientis</name>
    <dbReference type="NCBI Taxonomy" id="768706"/>
    <lineage>
        <taxon>Bacteria</taxon>
        <taxon>Bacillati</taxon>
        <taxon>Bacillota</taxon>
        <taxon>Clostridia</taxon>
        <taxon>Eubacteriales</taxon>
        <taxon>Desulfitobacteriaceae</taxon>
        <taxon>Desulfosporosinus</taxon>
    </lineage>
</organism>
<dbReference type="AlphaFoldDB" id="G7W640"/>
<gene>
    <name evidence="1" type="ordered locus">Desor_2094</name>
</gene>
<evidence type="ECO:0000313" key="2">
    <source>
        <dbReference type="Proteomes" id="UP000006346"/>
    </source>
</evidence>
<dbReference type="HOGENOM" id="CLU_217155_0_0_9"/>
<keyword evidence="2" id="KW-1185">Reference proteome</keyword>
<dbReference type="KEGG" id="dor:Desor_2094"/>
<dbReference type="PATRIC" id="fig|768706.3.peg.2108"/>
<reference evidence="1 2" key="2">
    <citation type="journal article" date="2012" name="J. Bacteriol.">
        <title>Complete genome sequences of Desulfosporosinus orientis DSM765T, Desulfosporosinus youngiae DSM17734T, Desulfosporosinus meridiei DSM13257T, and Desulfosporosinus acidiphilus DSM22704T.</title>
        <authorList>
            <person name="Pester M."/>
            <person name="Brambilla E."/>
            <person name="Alazard D."/>
            <person name="Rattei T."/>
            <person name="Weinmaier T."/>
            <person name="Han J."/>
            <person name="Lucas S."/>
            <person name="Lapidus A."/>
            <person name="Cheng J.F."/>
            <person name="Goodwin L."/>
            <person name="Pitluck S."/>
            <person name="Peters L."/>
            <person name="Ovchinnikova G."/>
            <person name="Teshima H."/>
            <person name="Detter J.C."/>
            <person name="Han C.S."/>
            <person name="Tapia R."/>
            <person name="Land M.L."/>
            <person name="Hauser L."/>
            <person name="Kyrpides N.C."/>
            <person name="Ivanova N.N."/>
            <person name="Pagani I."/>
            <person name="Huntmann M."/>
            <person name="Wei C.L."/>
            <person name="Davenport K.W."/>
            <person name="Daligault H."/>
            <person name="Chain P.S."/>
            <person name="Chen A."/>
            <person name="Mavromatis K."/>
            <person name="Markowitz V."/>
            <person name="Szeto E."/>
            <person name="Mikhailova N."/>
            <person name="Pati A."/>
            <person name="Wagner M."/>
            <person name="Woyke T."/>
            <person name="Ollivier B."/>
            <person name="Klenk H.P."/>
            <person name="Spring S."/>
            <person name="Loy A."/>
        </authorList>
    </citation>
    <scope>NUCLEOTIDE SEQUENCE [LARGE SCALE GENOMIC DNA]</scope>
    <source>
        <strain evidence="2">ATCC 19365 / DSM 765 / NCIMB 8382 / VKM B-1628</strain>
    </source>
</reference>
<accession>G7W640</accession>
<evidence type="ECO:0000313" key="1">
    <source>
        <dbReference type="EMBL" id="AET67702.1"/>
    </source>
</evidence>